<dbReference type="PROSITE" id="PS50110">
    <property type="entry name" value="RESPONSE_REGULATORY"/>
    <property type="match status" value="1"/>
</dbReference>
<evidence type="ECO:0000256" key="1">
    <source>
        <dbReference type="PROSITE-ProRule" id="PRU00169"/>
    </source>
</evidence>
<dbReference type="GO" id="GO:0004016">
    <property type="term" value="F:adenylate cyclase activity"/>
    <property type="evidence" value="ECO:0007669"/>
    <property type="project" value="UniProtKB-ARBA"/>
</dbReference>
<evidence type="ECO:0000259" key="3">
    <source>
        <dbReference type="PROSITE" id="PS50125"/>
    </source>
</evidence>
<organism evidence="4 5">
    <name type="scientific">Candidatus Desulfatibia vada</name>
    <dbReference type="NCBI Taxonomy" id="2841696"/>
    <lineage>
        <taxon>Bacteria</taxon>
        <taxon>Pseudomonadati</taxon>
        <taxon>Thermodesulfobacteriota</taxon>
        <taxon>Desulfobacteria</taxon>
        <taxon>Desulfobacterales</taxon>
        <taxon>Desulfobacterales incertae sedis</taxon>
        <taxon>Candidatus Desulfatibia</taxon>
    </lineage>
</organism>
<dbReference type="Proteomes" id="UP000605201">
    <property type="component" value="Unassembled WGS sequence"/>
</dbReference>
<evidence type="ECO:0000313" key="4">
    <source>
        <dbReference type="EMBL" id="MBC8431374.1"/>
    </source>
</evidence>
<dbReference type="InterPro" id="IPR001054">
    <property type="entry name" value="A/G_cyclase"/>
</dbReference>
<dbReference type="Gene3D" id="3.40.50.2300">
    <property type="match status" value="1"/>
</dbReference>
<dbReference type="SUPFAM" id="SSF55073">
    <property type="entry name" value="Nucleotide cyclase"/>
    <property type="match status" value="1"/>
</dbReference>
<dbReference type="Pfam" id="PF00072">
    <property type="entry name" value="Response_reg"/>
    <property type="match status" value="1"/>
</dbReference>
<dbReference type="PANTHER" id="PTHR43081:SF18">
    <property type="entry name" value="BLL7624 PROTEIN"/>
    <property type="match status" value="1"/>
</dbReference>
<proteinExistence type="predicted"/>
<dbReference type="SMART" id="SM00448">
    <property type="entry name" value="REC"/>
    <property type="match status" value="1"/>
</dbReference>
<dbReference type="GO" id="GO:0000160">
    <property type="term" value="P:phosphorelay signal transduction system"/>
    <property type="evidence" value="ECO:0007669"/>
    <property type="project" value="InterPro"/>
</dbReference>
<gene>
    <name evidence="4" type="ORF">H8D96_05595</name>
</gene>
<dbReference type="PROSITE" id="PS50125">
    <property type="entry name" value="GUANYLATE_CYCLASE_2"/>
    <property type="match status" value="1"/>
</dbReference>
<dbReference type="SUPFAM" id="SSF52172">
    <property type="entry name" value="CheY-like"/>
    <property type="match status" value="1"/>
</dbReference>
<dbReference type="CDD" id="cd07302">
    <property type="entry name" value="CHD"/>
    <property type="match status" value="1"/>
</dbReference>
<keyword evidence="1" id="KW-0597">Phosphoprotein</keyword>
<dbReference type="Gene3D" id="3.30.70.1230">
    <property type="entry name" value="Nucleotide cyclase"/>
    <property type="match status" value="1"/>
</dbReference>
<comment type="caution">
    <text evidence="4">The sequence shown here is derived from an EMBL/GenBank/DDBJ whole genome shotgun (WGS) entry which is preliminary data.</text>
</comment>
<dbReference type="InterPro" id="IPR029787">
    <property type="entry name" value="Nucleotide_cyclase"/>
</dbReference>
<dbReference type="InterPro" id="IPR050697">
    <property type="entry name" value="Adenylyl/Guanylyl_Cyclase_3/4"/>
</dbReference>
<dbReference type="AlphaFoldDB" id="A0A8J6TJV0"/>
<reference evidence="4 5" key="1">
    <citation type="submission" date="2020-08" db="EMBL/GenBank/DDBJ databases">
        <title>Bridging the membrane lipid divide: bacteria of the FCB group superphylum have the potential to synthesize archaeal ether lipids.</title>
        <authorList>
            <person name="Villanueva L."/>
            <person name="Von Meijenfeldt F.A.B."/>
            <person name="Westbye A.B."/>
            <person name="Yadav S."/>
            <person name="Hopmans E.C."/>
            <person name="Dutilh B.E."/>
            <person name="Sinninghe Damste J.S."/>
        </authorList>
    </citation>
    <scope>NUCLEOTIDE SEQUENCE [LARGE SCALE GENOMIC DNA]</scope>
    <source>
        <strain evidence="4">NIOZ-UU17</strain>
    </source>
</reference>
<dbReference type="InterPro" id="IPR001789">
    <property type="entry name" value="Sig_transdc_resp-reg_receiver"/>
</dbReference>
<feature type="domain" description="Response regulatory" evidence="2">
    <location>
        <begin position="26"/>
        <end position="139"/>
    </location>
</feature>
<evidence type="ECO:0000259" key="2">
    <source>
        <dbReference type="PROSITE" id="PS50110"/>
    </source>
</evidence>
<dbReference type="Pfam" id="PF00211">
    <property type="entry name" value="Guanylate_cyc"/>
    <property type="match status" value="1"/>
</dbReference>
<dbReference type="SMART" id="SM00044">
    <property type="entry name" value="CYCc"/>
    <property type="match status" value="1"/>
</dbReference>
<dbReference type="InterPro" id="IPR011006">
    <property type="entry name" value="CheY-like_superfamily"/>
</dbReference>
<feature type="domain" description="Guanylate cyclase" evidence="3">
    <location>
        <begin position="209"/>
        <end position="344"/>
    </location>
</feature>
<dbReference type="PANTHER" id="PTHR43081">
    <property type="entry name" value="ADENYLATE CYCLASE, TERMINAL-DIFFERENTIATION SPECIFIC-RELATED"/>
    <property type="match status" value="1"/>
</dbReference>
<sequence>MSEFEDLLKKFEDPTREVVVENDRPVVLVIDDDESIRFGLTRILSKKYQVLTSESGHEGLDLLSSQIYCVVLDVKMKKMNGFETFPKLKEKCPDVLIIFYTAFQSEHDLREVINKFKPEGYVEKGRDINFLEHLIENAVKKYRLVLENKRYQKNLEQLVAERTIELQKEKEKVLNAQEILTSYVPPQLAAKILNGQIEEIKGHYRKKLTMFFSDIKDFTQLSDAIDPEDLAHLLNSYFSLMYNISRKFGGTFANITGDALFIFFGAPEATNDKDHAVRCVKMALDMQESMKHFQQKWYKKGVEHSLQIRCGINTGMVTVGGFGSKMRKEYTAIGMHANLASRLESICEPGQVLISHATWALVNDQFKCKFEGEKELKGFSRTFRVYTLDIKAGR</sequence>
<protein>
    <submittedName>
        <fullName evidence="4">Adenylate/guanylate cyclase domain-containing response regulator</fullName>
    </submittedName>
</protein>
<accession>A0A8J6TJV0</accession>
<name>A0A8J6TJV0_9BACT</name>
<dbReference type="GO" id="GO:0006171">
    <property type="term" value="P:cAMP biosynthetic process"/>
    <property type="evidence" value="ECO:0007669"/>
    <property type="project" value="TreeGrafter"/>
</dbReference>
<evidence type="ECO:0000313" key="5">
    <source>
        <dbReference type="Proteomes" id="UP000605201"/>
    </source>
</evidence>
<dbReference type="EMBL" id="JACNIG010000140">
    <property type="protein sequence ID" value="MBC8431374.1"/>
    <property type="molecule type" value="Genomic_DNA"/>
</dbReference>
<dbReference type="CDD" id="cd00156">
    <property type="entry name" value="REC"/>
    <property type="match status" value="1"/>
</dbReference>
<feature type="modified residue" description="4-aspartylphosphate" evidence="1">
    <location>
        <position position="73"/>
    </location>
</feature>